<protein>
    <submittedName>
        <fullName evidence="5">Uncharacterized protein</fullName>
    </submittedName>
</protein>
<reference evidence="5" key="1">
    <citation type="submission" date="2023-08" db="EMBL/GenBank/DDBJ databases">
        <title>Black Yeasts Isolated from many extreme environments.</title>
        <authorList>
            <person name="Coleine C."/>
            <person name="Stajich J.E."/>
            <person name="Selbmann L."/>
        </authorList>
    </citation>
    <scope>NUCLEOTIDE SEQUENCE</scope>
    <source>
        <strain evidence="5">CCFEE 5810</strain>
    </source>
</reference>
<comment type="caution">
    <text evidence="5">The sequence shown here is derived from an EMBL/GenBank/DDBJ whole genome shotgun (WGS) entry which is preliminary data.</text>
</comment>
<sequence>MQRRTTARATTRKKYTVDAFEGVPELEEADSESGELLDEDEGENHDLRSVPKLPRKPRDIPKNPSVEEARRRWANDLTLPSRCENPDGLGGFHNSLHQDDKARLDADDNWLWYTNGGGKEAFTLQQQLTSLTDVEVEGYRSPDAAIRFVMGPYTDQKLFGLTVGQSVPLVDAWTGPTSNVPDSVQHSRPGFMLNLGTVRCLEWVPGQRGKVQYLTTTAGRIPDTKADQGDTSDPSKPTGQSSICMWSFQADDAGYVDTTVRPELALVLCTAWGAITSLKWCPVPCPEPTTLGLLALIAGDGALRVLDVPLSSRDATHMLVRRVLIESRPNGTLCVCVAWICPTRLAAGCADGTLLIFDLEEALSASEYRGLSIPVSTSEITSITSCAPSHPHMLLASSADGSLDLVDTGNISSLVTPLTGVPFPTMLSRPLLLWHNYSQRAFTTDDNCEVFARQLRKGSHKVAVSKARSIITAIAESTHHPCLLTGTAGGEVHVTNPIIKAVNPKGDIWQQTWFVHEWRRATAKEKDVADNDAMALTDEDGDGTAGRNGLSRLLEGFKPERLRPDVRGEVSVTAGSSPYVIYEEKTAITALAWNSNVQCAGWAAAAMADGLVRVEDIAV</sequence>
<feature type="compositionally biased region" description="Polar residues" evidence="4">
    <location>
        <begin position="229"/>
        <end position="240"/>
    </location>
</feature>
<feature type="region of interest" description="Disordered" evidence="4">
    <location>
        <begin position="219"/>
        <end position="240"/>
    </location>
</feature>
<dbReference type="Proteomes" id="UP001310594">
    <property type="component" value="Unassembled WGS sequence"/>
</dbReference>
<dbReference type="InterPro" id="IPR036322">
    <property type="entry name" value="WD40_repeat_dom_sf"/>
</dbReference>
<name>A0AAN7VNC3_9PEZI</name>
<keyword evidence="2" id="KW-0804">Transcription</keyword>
<evidence type="ECO:0000256" key="3">
    <source>
        <dbReference type="ARBA" id="ARBA00023242"/>
    </source>
</evidence>
<dbReference type="Gene3D" id="2.130.10.10">
    <property type="entry name" value="YVTN repeat-like/Quinoprotein amine dehydrogenase"/>
    <property type="match status" value="1"/>
</dbReference>
<proteinExistence type="predicted"/>
<dbReference type="GO" id="GO:0005634">
    <property type="term" value="C:nucleus"/>
    <property type="evidence" value="ECO:0007669"/>
    <property type="project" value="UniProtKB-SubCell"/>
</dbReference>
<dbReference type="InterPro" id="IPR052416">
    <property type="entry name" value="GTF3C_component"/>
</dbReference>
<feature type="region of interest" description="Disordered" evidence="4">
    <location>
        <begin position="1"/>
        <end position="69"/>
    </location>
</feature>
<evidence type="ECO:0000256" key="1">
    <source>
        <dbReference type="ARBA" id="ARBA00004123"/>
    </source>
</evidence>
<evidence type="ECO:0000256" key="2">
    <source>
        <dbReference type="ARBA" id="ARBA00023163"/>
    </source>
</evidence>
<feature type="compositionally biased region" description="Acidic residues" evidence="4">
    <location>
        <begin position="24"/>
        <end position="43"/>
    </location>
</feature>
<accession>A0AAN7VNC3</accession>
<feature type="compositionally biased region" description="Basic residues" evidence="4">
    <location>
        <begin position="1"/>
        <end position="14"/>
    </location>
</feature>
<keyword evidence="3" id="KW-0539">Nucleus</keyword>
<dbReference type="SUPFAM" id="SSF50978">
    <property type="entry name" value="WD40 repeat-like"/>
    <property type="match status" value="1"/>
</dbReference>
<evidence type="ECO:0000313" key="6">
    <source>
        <dbReference type="Proteomes" id="UP001310594"/>
    </source>
</evidence>
<dbReference type="PANTHER" id="PTHR15052">
    <property type="entry name" value="RNA POLYMERASE III TRANSCRIPTION INITIATION FACTOR COMPLEX SUBUNIT"/>
    <property type="match status" value="1"/>
</dbReference>
<comment type="subcellular location">
    <subcellularLocation>
        <location evidence="1">Nucleus</location>
    </subcellularLocation>
</comment>
<dbReference type="GO" id="GO:0000127">
    <property type="term" value="C:transcription factor TFIIIC complex"/>
    <property type="evidence" value="ECO:0007669"/>
    <property type="project" value="TreeGrafter"/>
</dbReference>
<dbReference type="EMBL" id="JAVRQU010000019">
    <property type="protein sequence ID" value="KAK5692650.1"/>
    <property type="molecule type" value="Genomic_DNA"/>
</dbReference>
<evidence type="ECO:0000256" key="4">
    <source>
        <dbReference type="SAM" id="MobiDB-lite"/>
    </source>
</evidence>
<dbReference type="GO" id="GO:0006383">
    <property type="term" value="P:transcription by RNA polymerase III"/>
    <property type="evidence" value="ECO:0007669"/>
    <property type="project" value="TreeGrafter"/>
</dbReference>
<gene>
    <name evidence="5" type="ORF">LTR97_010962</name>
</gene>
<dbReference type="AlphaFoldDB" id="A0AAN7VNC3"/>
<dbReference type="InterPro" id="IPR015943">
    <property type="entry name" value="WD40/YVTN_repeat-like_dom_sf"/>
</dbReference>
<feature type="compositionally biased region" description="Basic and acidic residues" evidence="4">
    <location>
        <begin position="56"/>
        <end position="69"/>
    </location>
</feature>
<evidence type="ECO:0000313" key="5">
    <source>
        <dbReference type="EMBL" id="KAK5692650.1"/>
    </source>
</evidence>
<organism evidence="5 6">
    <name type="scientific">Elasticomyces elasticus</name>
    <dbReference type="NCBI Taxonomy" id="574655"/>
    <lineage>
        <taxon>Eukaryota</taxon>
        <taxon>Fungi</taxon>
        <taxon>Dikarya</taxon>
        <taxon>Ascomycota</taxon>
        <taxon>Pezizomycotina</taxon>
        <taxon>Dothideomycetes</taxon>
        <taxon>Dothideomycetidae</taxon>
        <taxon>Mycosphaerellales</taxon>
        <taxon>Teratosphaeriaceae</taxon>
        <taxon>Elasticomyces</taxon>
    </lineage>
</organism>
<dbReference type="PANTHER" id="PTHR15052:SF2">
    <property type="entry name" value="GENERAL TRANSCRIPTION FACTOR 3C POLYPEPTIDE 2"/>
    <property type="match status" value="1"/>
</dbReference>